<feature type="compositionally biased region" description="Acidic residues" evidence="1">
    <location>
        <begin position="55"/>
        <end position="73"/>
    </location>
</feature>
<evidence type="ECO:0000313" key="2">
    <source>
        <dbReference type="EMBL" id="KAJ8938461.1"/>
    </source>
</evidence>
<reference evidence="2" key="1">
    <citation type="journal article" date="2023" name="Insect Mol. Biol.">
        <title>Genome sequencing provides insights into the evolution of gene families encoding plant cell wall-degrading enzymes in longhorned beetles.</title>
        <authorList>
            <person name="Shin N.R."/>
            <person name="Okamura Y."/>
            <person name="Kirsch R."/>
            <person name="Pauchet Y."/>
        </authorList>
    </citation>
    <scope>NUCLEOTIDE SEQUENCE</scope>
    <source>
        <strain evidence="2">RBIC_L_NR</strain>
    </source>
</reference>
<dbReference type="Proteomes" id="UP001162156">
    <property type="component" value="Unassembled WGS sequence"/>
</dbReference>
<sequence>MNTSCFYGKRPKSSSEKGSGNGSDDPDNSQPGQSGIKKIGRDLQKKEKPQYFYSSDDEYPVDDSDSDPDYIDEDDNVQILQGSLASDDSEYNEMSDENNEENLQDNPSGTVSHNYIWQEVGQSQISFDIYDKDAELLADIDLDQHYQIYRLFLSDDIIMMMETETNRYAEYCLEVKN</sequence>
<keyword evidence="3" id="KW-1185">Reference proteome</keyword>
<dbReference type="EMBL" id="JANEYF010003187">
    <property type="protein sequence ID" value="KAJ8938461.1"/>
    <property type="molecule type" value="Genomic_DNA"/>
</dbReference>
<evidence type="ECO:0000313" key="3">
    <source>
        <dbReference type="Proteomes" id="UP001162156"/>
    </source>
</evidence>
<feature type="compositionally biased region" description="Basic and acidic residues" evidence="1">
    <location>
        <begin position="39"/>
        <end position="49"/>
    </location>
</feature>
<organism evidence="2 3">
    <name type="scientific">Rhamnusium bicolor</name>
    <dbReference type="NCBI Taxonomy" id="1586634"/>
    <lineage>
        <taxon>Eukaryota</taxon>
        <taxon>Metazoa</taxon>
        <taxon>Ecdysozoa</taxon>
        <taxon>Arthropoda</taxon>
        <taxon>Hexapoda</taxon>
        <taxon>Insecta</taxon>
        <taxon>Pterygota</taxon>
        <taxon>Neoptera</taxon>
        <taxon>Endopterygota</taxon>
        <taxon>Coleoptera</taxon>
        <taxon>Polyphaga</taxon>
        <taxon>Cucujiformia</taxon>
        <taxon>Chrysomeloidea</taxon>
        <taxon>Cerambycidae</taxon>
        <taxon>Lepturinae</taxon>
        <taxon>Rhagiini</taxon>
        <taxon>Rhamnusium</taxon>
    </lineage>
</organism>
<evidence type="ECO:0000256" key="1">
    <source>
        <dbReference type="SAM" id="MobiDB-lite"/>
    </source>
</evidence>
<dbReference type="AlphaFoldDB" id="A0AAV8XIU9"/>
<gene>
    <name evidence="2" type="ORF">NQ314_011498</name>
</gene>
<protein>
    <submittedName>
        <fullName evidence="2">Uncharacterized protein</fullName>
    </submittedName>
</protein>
<feature type="compositionally biased region" description="Acidic residues" evidence="1">
    <location>
        <begin position="87"/>
        <end position="103"/>
    </location>
</feature>
<comment type="caution">
    <text evidence="2">The sequence shown here is derived from an EMBL/GenBank/DDBJ whole genome shotgun (WGS) entry which is preliminary data.</text>
</comment>
<feature type="region of interest" description="Disordered" evidence="1">
    <location>
        <begin position="85"/>
        <end position="107"/>
    </location>
</feature>
<name>A0AAV8XIU9_9CUCU</name>
<feature type="region of interest" description="Disordered" evidence="1">
    <location>
        <begin position="1"/>
        <end position="73"/>
    </location>
</feature>
<proteinExistence type="predicted"/>
<accession>A0AAV8XIU9</accession>